<comment type="caution">
    <text evidence="1">The sequence shown here is derived from an EMBL/GenBank/DDBJ whole genome shotgun (WGS) entry which is preliminary data.</text>
</comment>
<proteinExistence type="predicted"/>
<gene>
    <name evidence="1" type="ORF">VTJ83DRAFT_11</name>
</gene>
<dbReference type="Proteomes" id="UP001600064">
    <property type="component" value="Unassembled WGS sequence"/>
</dbReference>
<dbReference type="GeneID" id="98121865"/>
<evidence type="ECO:0000313" key="2">
    <source>
        <dbReference type="Proteomes" id="UP001600064"/>
    </source>
</evidence>
<accession>A0ABR4DJX1</accession>
<keyword evidence="2" id="KW-1185">Reference proteome</keyword>
<sequence>MAEDGDNKPVPEQLFHTTLTVVDYHDETHGFTQDVYVLGTHTSHPAAKAFAMSALESLGYTPDDFEIYTVRKDIPGEEWPHGENVVAYAETPRGQHFLVGIDAKPNTLALRARPGDTVELPEDHTHLHYVLHNKTDYDQAKGGQYQTSDIQGCYAHRACAVEAAKSMLRKNRAQYAQYDERGDTESESEWPFGEDVVARAVAQTGENLSVAVRSVPGAYKKHRKSQ</sequence>
<name>A0ABR4DJX1_9PEZI</name>
<reference evidence="1 2" key="1">
    <citation type="journal article" date="2024" name="Commun. Biol.">
        <title>Comparative genomic analysis of thermophilic fungi reveals convergent evolutionary adaptations and gene losses.</title>
        <authorList>
            <person name="Steindorff A.S."/>
            <person name="Aguilar-Pontes M.V."/>
            <person name="Robinson A.J."/>
            <person name="Andreopoulos B."/>
            <person name="LaButti K."/>
            <person name="Kuo A."/>
            <person name="Mondo S."/>
            <person name="Riley R."/>
            <person name="Otillar R."/>
            <person name="Haridas S."/>
            <person name="Lipzen A."/>
            <person name="Grimwood J."/>
            <person name="Schmutz J."/>
            <person name="Clum A."/>
            <person name="Reid I.D."/>
            <person name="Moisan M.C."/>
            <person name="Butler G."/>
            <person name="Nguyen T.T.M."/>
            <person name="Dewar K."/>
            <person name="Conant G."/>
            <person name="Drula E."/>
            <person name="Henrissat B."/>
            <person name="Hansel C."/>
            <person name="Singer S."/>
            <person name="Hutchinson M.I."/>
            <person name="de Vries R.P."/>
            <person name="Natvig D.O."/>
            <person name="Powell A.J."/>
            <person name="Tsang A."/>
            <person name="Grigoriev I.V."/>
        </authorList>
    </citation>
    <scope>NUCLEOTIDE SEQUENCE [LARGE SCALE GENOMIC DNA]</scope>
    <source>
        <strain evidence="1 2">ATCC 22073</strain>
    </source>
</reference>
<evidence type="ECO:0000313" key="1">
    <source>
        <dbReference type="EMBL" id="KAL2270640.1"/>
    </source>
</evidence>
<organism evidence="1 2">
    <name type="scientific">Remersonia thermophila</name>
    <dbReference type="NCBI Taxonomy" id="72144"/>
    <lineage>
        <taxon>Eukaryota</taxon>
        <taxon>Fungi</taxon>
        <taxon>Dikarya</taxon>
        <taxon>Ascomycota</taxon>
        <taxon>Pezizomycotina</taxon>
        <taxon>Sordariomycetes</taxon>
        <taxon>Sordariomycetidae</taxon>
        <taxon>Sordariales</taxon>
        <taxon>Sordariales incertae sedis</taxon>
        <taxon>Remersonia</taxon>
    </lineage>
</organism>
<protein>
    <submittedName>
        <fullName evidence="1">Uncharacterized protein</fullName>
    </submittedName>
</protein>
<dbReference type="RefSeq" id="XP_070869364.1">
    <property type="nucleotide sequence ID" value="XM_071007221.1"/>
</dbReference>
<dbReference type="EMBL" id="JAZGUE010000001">
    <property type="protein sequence ID" value="KAL2270640.1"/>
    <property type="molecule type" value="Genomic_DNA"/>
</dbReference>